<dbReference type="EMBL" id="CM055739">
    <property type="protein sequence ID" value="KAJ8004106.1"/>
    <property type="molecule type" value="Genomic_DNA"/>
</dbReference>
<accession>A0ACC2GKG6</accession>
<evidence type="ECO:0000313" key="2">
    <source>
        <dbReference type="Proteomes" id="UP001157502"/>
    </source>
</evidence>
<keyword evidence="2" id="KW-1185">Reference proteome</keyword>
<reference evidence="1" key="1">
    <citation type="submission" date="2021-05" db="EMBL/GenBank/DDBJ databases">
        <authorList>
            <person name="Pan Q."/>
            <person name="Jouanno E."/>
            <person name="Zahm M."/>
            <person name="Klopp C."/>
            <person name="Cabau C."/>
            <person name="Louis A."/>
            <person name="Berthelot C."/>
            <person name="Parey E."/>
            <person name="Roest Crollius H."/>
            <person name="Montfort J."/>
            <person name="Robinson-Rechavi M."/>
            <person name="Bouchez O."/>
            <person name="Lampietro C."/>
            <person name="Lopez Roques C."/>
            <person name="Donnadieu C."/>
            <person name="Postlethwait J."/>
            <person name="Bobe J."/>
            <person name="Dillon D."/>
            <person name="Chandos A."/>
            <person name="von Hippel F."/>
            <person name="Guiguen Y."/>
        </authorList>
    </citation>
    <scope>NUCLEOTIDE SEQUENCE</scope>
    <source>
        <strain evidence="1">YG-Jan2019</strain>
    </source>
</reference>
<proteinExistence type="predicted"/>
<organism evidence="1 2">
    <name type="scientific">Dallia pectoralis</name>
    <name type="common">Alaska blackfish</name>
    <dbReference type="NCBI Taxonomy" id="75939"/>
    <lineage>
        <taxon>Eukaryota</taxon>
        <taxon>Metazoa</taxon>
        <taxon>Chordata</taxon>
        <taxon>Craniata</taxon>
        <taxon>Vertebrata</taxon>
        <taxon>Euteleostomi</taxon>
        <taxon>Actinopterygii</taxon>
        <taxon>Neopterygii</taxon>
        <taxon>Teleostei</taxon>
        <taxon>Protacanthopterygii</taxon>
        <taxon>Esociformes</taxon>
        <taxon>Umbridae</taxon>
        <taxon>Dallia</taxon>
    </lineage>
</organism>
<dbReference type="Proteomes" id="UP001157502">
    <property type="component" value="Chromosome 12"/>
</dbReference>
<name>A0ACC2GKG6_DALPE</name>
<protein>
    <submittedName>
        <fullName evidence="1">Uncharacterized protein</fullName>
    </submittedName>
</protein>
<gene>
    <name evidence="1" type="ORF">DPEC_G00155330</name>
</gene>
<sequence>MSLEPPLTPPIALCCPAVLQHLAATNLEDPGVLGGDGGLLVYSVTEPAPTYGPPFPAVLETGARDTMMTSGQTHRSRLVSHLGRGHSSRLGSVTRLPFIHPSLSRTRSHSVTPRLTRGRGLSLEKPFSTSGDDHLLPFPVTPLSHLSLRSDTVRTSYHTHQLYGSPSVRAEVIKSPCGFSQNLGESPR</sequence>
<evidence type="ECO:0000313" key="1">
    <source>
        <dbReference type="EMBL" id="KAJ8004106.1"/>
    </source>
</evidence>
<comment type="caution">
    <text evidence="1">The sequence shown here is derived from an EMBL/GenBank/DDBJ whole genome shotgun (WGS) entry which is preliminary data.</text>
</comment>